<keyword evidence="2" id="KW-0472">Membrane</keyword>
<dbReference type="KEGG" id="ksk:KSE_10350"/>
<feature type="transmembrane region" description="Helical" evidence="2">
    <location>
        <begin position="47"/>
        <end position="67"/>
    </location>
</feature>
<dbReference type="Proteomes" id="UP000007076">
    <property type="component" value="Chromosome"/>
</dbReference>
<reference evidence="3 4" key="1">
    <citation type="journal article" date="2010" name="DNA Res.">
        <title>Genome sequence of Kitasatospora setae NBRC 14216T: an evolutionary snapshot of the family Streptomycetaceae.</title>
        <authorList>
            <person name="Ichikawa N."/>
            <person name="Oguchi A."/>
            <person name="Ikeda H."/>
            <person name="Ishikawa J."/>
            <person name="Kitani S."/>
            <person name="Watanabe Y."/>
            <person name="Nakamura S."/>
            <person name="Katano Y."/>
            <person name="Kishi E."/>
            <person name="Sasagawa M."/>
            <person name="Ankai A."/>
            <person name="Fukui S."/>
            <person name="Hashimoto Y."/>
            <person name="Kamata S."/>
            <person name="Otoguro M."/>
            <person name="Tanikawa S."/>
            <person name="Nihira T."/>
            <person name="Horinouchi S."/>
            <person name="Ohnishi Y."/>
            <person name="Hayakawa M."/>
            <person name="Kuzuyama T."/>
            <person name="Arisawa A."/>
            <person name="Nomoto F."/>
            <person name="Miura H."/>
            <person name="Takahashi Y."/>
            <person name="Fujita N."/>
        </authorList>
    </citation>
    <scope>NUCLEOTIDE SEQUENCE [LARGE SCALE GENOMIC DNA]</scope>
    <source>
        <strain evidence="4">ATCC 33774 / DSM 43861 / JCM 3304 / KCC A-0304 / NBRC 14216 / KM-6054</strain>
    </source>
</reference>
<dbReference type="eggNOG" id="ENOG5033RRU">
    <property type="taxonomic scope" value="Bacteria"/>
</dbReference>
<sequence>MPTDEELTAVLSRVLDGAAAGAPEPVHGRLAAGARRAGLRRRGRRRAVLAGAVAAVLVAGAAGLAAFGGRPSPGPAAAGPRISDERFAELVGSLLPPGTVSGLVPAGPKPDPHEIGVALTFDDGAGASIVTVKVQYSGVPVEAITCLDAFDTPTGSCDRVLRPDGSVLIVDKLRSQHVDNGQEWRGVWAAPDGRLVTVIEFNGEPSRPNRQQPPLADTALGAMASSPLWAEVFAALTPVPVPAPTAPTAPETGGTGPAPSPAVSADALLDRLTDLLPAGTETGARNTAHTALAVAAAGRRSSLTVAYEPPSARGLADLADLPGTPRTELEVREPLPGGGFVVSTAFGDGKSATYPLLHWVVTVYYPDGARLVLGEWNGERSYEAAPGDPALDLAALKAIALSPAWRS</sequence>
<keyword evidence="2" id="KW-0812">Transmembrane</keyword>
<evidence type="ECO:0000313" key="4">
    <source>
        <dbReference type="Proteomes" id="UP000007076"/>
    </source>
</evidence>
<dbReference type="HOGENOM" id="CLU_684725_0_0_11"/>
<gene>
    <name evidence="3" type="ordered locus">KSE_10350</name>
</gene>
<evidence type="ECO:0000256" key="1">
    <source>
        <dbReference type="SAM" id="MobiDB-lite"/>
    </source>
</evidence>
<dbReference type="AlphaFoldDB" id="E4N6N9"/>
<keyword evidence="2" id="KW-1133">Transmembrane helix</keyword>
<accession>E4N6N9</accession>
<proteinExistence type="predicted"/>
<keyword evidence="4" id="KW-1185">Reference proteome</keyword>
<dbReference type="RefSeq" id="WP_014134189.1">
    <property type="nucleotide sequence ID" value="NC_016109.1"/>
</dbReference>
<evidence type="ECO:0000313" key="3">
    <source>
        <dbReference type="EMBL" id="BAJ26870.1"/>
    </source>
</evidence>
<dbReference type="PATRIC" id="fig|452652.3.peg.1028"/>
<dbReference type="STRING" id="452652.KSE_10350"/>
<name>E4N6N9_KITSK</name>
<feature type="region of interest" description="Disordered" evidence="1">
    <location>
        <begin position="243"/>
        <end position="263"/>
    </location>
</feature>
<organism evidence="3 4">
    <name type="scientific">Kitasatospora setae (strain ATCC 33774 / DSM 43861 / JCM 3304 / KCC A-0304 / NBRC 14216 / KM-6054)</name>
    <name type="common">Streptomyces setae</name>
    <dbReference type="NCBI Taxonomy" id="452652"/>
    <lineage>
        <taxon>Bacteria</taxon>
        <taxon>Bacillati</taxon>
        <taxon>Actinomycetota</taxon>
        <taxon>Actinomycetes</taxon>
        <taxon>Kitasatosporales</taxon>
        <taxon>Streptomycetaceae</taxon>
        <taxon>Kitasatospora</taxon>
    </lineage>
</organism>
<evidence type="ECO:0000256" key="2">
    <source>
        <dbReference type="SAM" id="Phobius"/>
    </source>
</evidence>
<dbReference type="EMBL" id="AP010968">
    <property type="protein sequence ID" value="BAJ26870.1"/>
    <property type="molecule type" value="Genomic_DNA"/>
</dbReference>
<protein>
    <submittedName>
        <fullName evidence="3">Uncharacterized protein</fullName>
    </submittedName>
</protein>